<comment type="caution">
    <text evidence="2">The sequence shown here is derived from an EMBL/GenBank/DDBJ whole genome shotgun (WGS) entry which is preliminary data.</text>
</comment>
<name>A0A7W9TMP0_CASDE</name>
<gene>
    <name evidence="2" type="ORF">HNR28_001223</name>
</gene>
<feature type="domain" description="MoaB/Mog" evidence="1">
    <location>
        <begin position="34"/>
        <end position="207"/>
    </location>
</feature>
<dbReference type="Pfam" id="PF00994">
    <property type="entry name" value="MoCF_biosynth"/>
    <property type="match status" value="1"/>
</dbReference>
<organism evidence="2 3">
    <name type="scientific">Castellaniella defragrans</name>
    <name type="common">Alcaligenes defragrans</name>
    <dbReference type="NCBI Taxonomy" id="75697"/>
    <lineage>
        <taxon>Bacteria</taxon>
        <taxon>Pseudomonadati</taxon>
        <taxon>Pseudomonadota</taxon>
        <taxon>Betaproteobacteria</taxon>
        <taxon>Burkholderiales</taxon>
        <taxon>Alcaligenaceae</taxon>
        <taxon>Castellaniella</taxon>
    </lineage>
</organism>
<dbReference type="PANTHER" id="PTHR13939">
    <property type="entry name" value="NICOTINAMIDE-NUCLEOTIDE AMIDOHYDROLASE PNCC"/>
    <property type="match status" value="1"/>
</dbReference>
<evidence type="ECO:0000313" key="2">
    <source>
        <dbReference type="EMBL" id="MBB6083186.1"/>
    </source>
</evidence>
<reference evidence="2 3" key="1">
    <citation type="submission" date="2020-08" db="EMBL/GenBank/DDBJ databases">
        <title>Genomic Encyclopedia of Type Strains, Phase IV (KMG-IV): sequencing the most valuable type-strain genomes for metagenomic binning, comparative biology and taxonomic classification.</title>
        <authorList>
            <person name="Goeker M."/>
        </authorList>
    </citation>
    <scope>NUCLEOTIDE SEQUENCE [LARGE SCALE GENOMIC DNA]</scope>
    <source>
        <strain evidence="2 3">DSM 12141</strain>
    </source>
</reference>
<dbReference type="RefSeq" id="WP_244978198.1">
    <property type="nucleotide sequence ID" value="NZ_JACHIB010000006.1"/>
</dbReference>
<proteinExistence type="predicted"/>
<protein>
    <submittedName>
        <fullName evidence="2">Molybdopterin-biosynthesis enzyme MoeA-like protein</fullName>
    </submittedName>
</protein>
<dbReference type="PANTHER" id="PTHR13939:SF0">
    <property type="entry name" value="NMN AMIDOHYDROLASE-LIKE PROTEIN YFAY"/>
    <property type="match status" value="1"/>
</dbReference>
<dbReference type="InterPro" id="IPR036425">
    <property type="entry name" value="MoaB/Mog-like_dom_sf"/>
</dbReference>
<dbReference type="Proteomes" id="UP000541136">
    <property type="component" value="Unassembled WGS sequence"/>
</dbReference>
<dbReference type="InterPro" id="IPR001453">
    <property type="entry name" value="MoaB/Mog_dom"/>
</dbReference>
<dbReference type="AlphaFoldDB" id="A0A7W9TMP0"/>
<dbReference type="SUPFAM" id="SSF53218">
    <property type="entry name" value="Molybdenum cofactor biosynthesis proteins"/>
    <property type="match status" value="1"/>
</dbReference>
<sequence>MMNTDAAGVAGLSAPQAACGPDACAVSQAPPRIRLIAIGDEILSGRRQDKHFARLIELLQERGLRLHAAEFISDDEDDIVECLRRSFATPDLVFCCGGIGATPDDRTRQAAARALGVPLALHPEAARLIGERCAEMAAKGQGSADMGTAENQQRLQMGVFPAGSEIIPNSYNKIPGFFIRDHSFMPGFPVMAHAMMAWTLDTRYAHWHHRESRVEHSFLVFGLPESRITPALESLERRWAGIRAFSLPNVGDSGGPPHIELGVKGAPEAAAEALGWLRAEVQSLGGRLDPPA</sequence>
<dbReference type="Gene3D" id="3.40.980.10">
    <property type="entry name" value="MoaB/Mog-like domain"/>
    <property type="match status" value="1"/>
</dbReference>
<accession>A0A7W9TMP0</accession>
<evidence type="ECO:0000259" key="1">
    <source>
        <dbReference type="SMART" id="SM00852"/>
    </source>
</evidence>
<dbReference type="EMBL" id="JACHIB010000006">
    <property type="protein sequence ID" value="MBB6083186.1"/>
    <property type="molecule type" value="Genomic_DNA"/>
</dbReference>
<evidence type="ECO:0000313" key="3">
    <source>
        <dbReference type="Proteomes" id="UP000541136"/>
    </source>
</evidence>
<dbReference type="SMART" id="SM00852">
    <property type="entry name" value="MoCF_biosynth"/>
    <property type="match status" value="1"/>
</dbReference>
<dbReference type="CDD" id="cd00885">
    <property type="entry name" value="cinA"/>
    <property type="match status" value="1"/>
</dbReference>
<dbReference type="InterPro" id="IPR050101">
    <property type="entry name" value="CinA"/>
</dbReference>